<dbReference type="InterPro" id="IPR001236">
    <property type="entry name" value="Lactate/malate_DH_N"/>
</dbReference>
<dbReference type="SUPFAM" id="SSF51735">
    <property type="entry name" value="NAD(P)-binding Rossmann-fold domains"/>
    <property type="match status" value="1"/>
</dbReference>
<dbReference type="GO" id="GO:0005737">
    <property type="term" value="C:cytoplasm"/>
    <property type="evidence" value="ECO:0007669"/>
    <property type="project" value="InterPro"/>
</dbReference>
<evidence type="ECO:0000256" key="8">
    <source>
        <dbReference type="PIRSR" id="PIRSR000102-3"/>
    </source>
</evidence>
<proteinExistence type="inferred from homology"/>
<evidence type="ECO:0000256" key="3">
    <source>
        <dbReference type="ARBA" id="ARBA00012967"/>
    </source>
</evidence>
<comment type="pathway">
    <text evidence="1">Fermentation; pyruvate fermentation to lactate; (S)-lactate from pyruvate: step 1/1.</text>
</comment>
<dbReference type="InterPro" id="IPR036291">
    <property type="entry name" value="NAD(P)-bd_dom_sf"/>
</dbReference>
<dbReference type="EMBL" id="CAQQ02195595">
    <property type="status" value="NOT_ANNOTATED_CDS"/>
    <property type="molecule type" value="Genomic_DNA"/>
</dbReference>
<reference evidence="12" key="2">
    <citation type="submission" date="2015-06" db="UniProtKB">
        <authorList>
            <consortium name="EnsemblMetazoa"/>
        </authorList>
    </citation>
    <scope>IDENTIFICATION</scope>
</reference>
<feature type="binding site" evidence="8">
    <location>
        <begin position="28"/>
        <end position="33"/>
    </location>
    <ligand>
        <name>NAD(+)</name>
        <dbReference type="ChEBI" id="CHEBI:57540"/>
    </ligand>
</feature>
<dbReference type="InterPro" id="IPR022383">
    <property type="entry name" value="Lactate/malate_DH_C"/>
</dbReference>
<dbReference type="HOGENOM" id="CLU_045401_0_2_1"/>
<evidence type="ECO:0000259" key="10">
    <source>
        <dbReference type="Pfam" id="PF00056"/>
    </source>
</evidence>
<dbReference type="EnsemblMetazoa" id="MESCA006248-RA">
    <property type="protein sequence ID" value="MESCA006248-PA"/>
    <property type="gene ID" value="MESCA006248"/>
</dbReference>
<comment type="similarity">
    <text evidence="2">Belongs to the LDH/MDH superfamily. LDH family.</text>
</comment>
<keyword evidence="13" id="KW-1185">Reference proteome</keyword>
<evidence type="ECO:0000256" key="7">
    <source>
        <dbReference type="PIRSR" id="PIRSR000102-1"/>
    </source>
</evidence>
<dbReference type="PRINTS" id="PR00086">
    <property type="entry name" value="LLDHDRGNASE"/>
</dbReference>
<dbReference type="UniPathway" id="UPA00554">
    <property type="reaction ID" value="UER00611"/>
</dbReference>
<feature type="active site" description="Proton acceptor" evidence="7">
    <location>
        <position position="194"/>
    </location>
</feature>
<reference evidence="13" key="1">
    <citation type="submission" date="2013-02" db="EMBL/GenBank/DDBJ databases">
        <authorList>
            <person name="Hughes D."/>
        </authorList>
    </citation>
    <scope>NUCLEOTIDE SEQUENCE</scope>
    <source>
        <strain>Durham</strain>
        <strain evidence="13">NC isolate 2 -- Noor lab</strain>
    </source>
</reference>
<feature type="domain" description="Lactate/malate dehydrogenase N-terminal" evidence="10">
    <location>
        <begin position="23"/>
        <end position="161"/>
    </location>
</feature>
<accession>T1GRG4</accession>
<dbReference type="GO" id="GO:0006089">
    <property type="term" value="P:lactate metabolic process"/>
    <property type="evidence" value="ECO:0007669"/>
    <property type="project" value="TreeGrafter"/>
</dbReference>
<dbReference type="Proteomes" id="UP000015102">
    <property type="component" value="Unassembled WGS sequence"/>
</dbReference>
<sequence length="315" mass="34899">MTSKLASCLLSKLADHVTTPLNKVTVVGCGQVGLACVMSLLAQKVTRNLCVIDVDEKRTEGEVLDFLHGSNFLDHPTIIGGKDYSLSINSRLIIVTAGVRQQPDETRLNLTQRNADLMKIIIPELVRYSPDAIILMVTNPVDIMTYVAWRISKFPRHRVIGSGTNLDSSRFRFLLSQKLGVSPKSIHAYIIGEHGDQSLPIWSGINVGSVNLKDINPDIGQTNDPEKFGEIHEQVVKAAYNIIQLKGYTNWAIGLSCIPAEGQHGIDNDVYLSLPCVVNSTGITHIVKLNLTIEERDRLRKSAEEIYKVQSEIEF</sequence>
<dbReference type="CDD" id="cd05293">
    <property type="entry name" value="LDH_1"/>
    <property type="match status" value="1"/>
</dbReference>
<feature type="domain" description="Lactate/malate dehydrogenase C-terminal" evidence="11">
    <location>
        <begin position="259"/>
        <end position="308"/>
    </location>
</feature>
<dbReference type="PANTHER" id="PTHR43128">
    <property type="entry name" value="L-2-HYDROXYCARBOXYLATE DEHYDROGENASE (NAD(P)(+))"/>
    <property type="match status" value="1"/>
</dbReference>
<dbReference type="Gene3D" id="3.40.50.720">
    <property type="entry name" value="NAD(P)-binding Rossmann-like Domain"/>
    <property type="match status" value="1"/>
</dbReference>
<feature type="binding site" evidence="8">
    <location>
        <begin position="137"/>
        <end position="139"/>
    </location>
    <ligand>
        <name>NAD(+)</name>
        <dbReference type="ChEBI" id="CHEBI:57540"/>
    </ligand>
</feature>
<comment type="catalytic activity">
    <reaction evidence="6">
        <text>(S)-lactate + NAD(+) = pyruvate + NADH + H(+)</text>
        <dbReference type="Rhea" id="RHEA:23444"/>
        <dbReference type="ChEBI" id="CHEBI:15361"/>
        <dbReference type="ChEBI" id="CHEBI:15378"/>
        <dbReference type="ChEBI" id="CHEBI:16651"/>
        <dbReference type="ChEBI" id="CHEBI:57540"/>
        <dbReference type="ChEBI" id="CHEBI:57945"/>
        <dbReference type="EC" id="1.1.1.27"/>
    </reaction>
</comment>
<dbReference type="Pfam" id="PF02866">
    <property type="entry name" value="Ldh_1_C"/>
    <property type="match status" value="2"/>
</dbReference>
<protein>
    <recommendedName>
        <fullName evidence="3">L-lactate dehydrogenase</fullName>
        <ecNumber evidence="3">1.1.1.27</ecNumber>
    </recommendedName>
</protein>
<dbReference type="SUPFAM" id="SSF56327">
    <property type="entry name" value="LDH C-terminal domain-like"/>
    <property type="match status" value="1"/>
</dbReference>
<evidence type="ECO:0000256" key="5">
    <source>
        <dbReference type="ARBA" id="ARBA00023027"/>
    </source>
</evidence>
<evidence type="ECO:0000256" key="2">
    <source>
        <dbReference type="ARBA" id="ARBA00006054"/>
    </source>
</evidence>
<dbReference type="NCBIfam" id="TIGR01771">
    <property type="entry name" value="L-LDH-NAD"/>
    <property type="match status" value="1"/>
</dbReference>
<feature type="binding site" evidence="8">
    <location>
        <position position="114"/>
    </location>
    <ligand>
        <name>NAD(+)</name>
        <dbReference type="ChEBI" id="CHEBI:57540"/>
    </ligand>
</feature>
<evidence type="ECO:0000256" key="6">
    <source>
        <dbReference type="ARBA" id="ARBA00049258"/>
    </source>
</evidence>
<evidence type="ECO:0000313" key="13">
    <source>
        <dbReference type="Proteomes" id="UP000015102"/>
    </source>
</evidence>
<dbReference type="InterPro" id="IPR011304">
    <property type="entry name" value="L-lactate_DH"/>
</dbReference>
<keyword evidence="5 8" id="KW-0520">NAD</keyword>
<dbReference type="PIRSF" id="PIRSF000102">
    <property type="entry name" value="Lac_mal_DH"/>
    <property type="match status" value="1"/>
</dbReference>
<dbReference type="PANTHER" id="PTHR43128:SF16">
    <property type="entry name" value="L-LACTATE DEHYDROGENASE"/>
    <property type="match status" value="1"/>
</dbReference>
<feature type="domain" description="Lactate/malate dehydrogenase C-terminal" evidence="11">
    <location>
        <begin position="164"/>
        <end position="256"/>
    </location>
</feature>
<dbReference type="EC" id="1.1.1.27" evidence="3"/>
<evidence type="ECO:0000256" key="9">
    <source>
        <dbReference type="RuleBase" id="RU003369"/>
    </source>
</evidence>
<evidence type="ECO:0000256" key="4">
    <source>
        <dbReference type="ARBA" id="ARBA00023002"/>
    </source>
</evidence>
<dbReference type="InterPro" id="IPR001557">
    <property type="entry name" value="L-lactate/malate_DH"/>
</dbReference>
<organism evidence="12 13">
    <name type="scientific">Megaselia scalaris</name>
    <name type="common">Humpbacked fly</name>
    <name type="synonym">Phora scalaris</name>
    <dbReference type="NCBI Taxonomy" id="36166"/>
    <lineage>
        <taxon>Eukaryota</taxon>
        <taxon>Metazoa</taxon>
        <taxon>Ecdysozoa</taxon>
        <taxon>Arthropoda</taxon>
        <taxon>Hexapoda</taxon>
        <taxon>Insecta</taxon>
        <taxon>Pterygota</taxon>
        <taxon>Neoptera</taxon>
        <taxon>Endopterygota</taxon>
        <taxon>Diptera</taxon>
        <taxon>Brachycera</taxon>
        <taxon>Muscomorpha</taxon>
        <taxon>Platypezoidea</taxon>
        <taxon>Phoridae</taxon>
        <taxon>Megaseliini</taxon>
        <taxon>Megaselia</taxon>
    </lineage>
</organism>
<dbReference type="Pfam" id="PF00056">
    <property type="entry name" value="Ldh_1_N"/>
    <property type="match status" value="1"/>
</dbReference>
<feature type="binding site" evidence="8">
    <location>
        <position position="53"/>
    </location>
    <ligand>
        <name>NAD(+)</name>
        <dbReference type="ChEBI" id="CHEBI:57540"/>
    </ligand>
</feature>
<name>T1GRG4_MEGSC</name>
<evidence type="ECO:0000256" key="1">
    <source>
        <dbReference type="ARBA" id="ARBA00004843"/>
    </source>
</evidence>
<dbReference type="Gene3D" id="3.90.110.10">
    <property type="entry name" value="Lactate dehydrogenase/glycoside hydrolase, family 4, C-terminal"/>
    <property type="match status" value="2"/>
</dbReference>
<evidence type="ECO:0000259" key="11">
    <source>
        <dbReference type="Pfam" id="PF02866"/>
    </source>
</evidence>
<dbReference type="GO" id="GO:0004459">
    <property type="term" value="F:L-lactate dehydrogenase (NAD+) activity"/>
    <property type="evidence" value="ECO:0007669"/>
    <property type="project" value="UniProtKB-EC"/>
</dbReference>
<dbReference type="AlphaFoldDB" id="T1GRG4"/>
<dbReference type="InterPro" id="IPR015955">
    <property type="entry name" value="Lactate_DH/Glyco_Ohase_4_C"/>
</dbReference>
<keyword evidence="4 9" id="KW-0560">Oxidoreductase</keyword>
<dbReference type="STRING" id="36166.T1GRG4"/>
<evidence type="ECO:0000313" key="12">
    <source>
        <dbReference type="EnsemblMetazoa" id="MESCA006248-PA"/>
    </source>
</evidence>